<proteinExistence type="predicted"/>
<reference evidence="2" key="1">
    <citation type="submission" date="2018-12" db="EMBL/GenBank/DDBJ databases">
        <title>Tengunoibacter tsumagoiensis gen. nov., sp. nov., Dictyobacter kobayashii sp. nov., D. alpinus sp. nov., and D. joshuensis sp. nov. and description of Dictyobacteraceae fam. nov. within the order Ktedonobacterales isolated from Tengu-no-mugimeshi.</title>
        <authorList>
            <person name="Wang C.M."/>
            <person name="Zheng Y."/>
            <person name="Sakai Y."/>
            <person name="Toyoda A."/>
            <person name="Minakuchi Y."/>
            <person name="Abe K."/>
            <person name="Yokota A."/>
            <person name="Yabe S."/>
        </authorList>
    </citation>
    <scope>NUCLEOTIDE SEQUENCE [LARGE SCALE GENOMIC DNA]</scope>
    <source>
        <strain evidence="2">Uno16</strain>
    </source>
</reference>
<gene>
    <name evidence="1" type="ORF">KDA_41540</name>
</gene>
<evidence type="ECO:0000313" key="2">
    <source>
        <dbReference type="Proteomes" id="UP000287171"/>
    </source>
</evidence>
<dbReference type="AlphaFoldDB" id="A0A402BBK4"/>
<organism evidence="1 2">
    <name type="scientific">Dictyobacter alpinus</name>
    <dbReference type="NCBI Taxonomy" id="2014873"/>
    <lineage>
        <taxon>Bacteria</taxon>
        <taxon>Bacillati</taxon>
        <taxon>Chloroflexota</taxon>
        <taxon>Ktedonobacteria</taxon>
        <taxon>Ktedonobacterales</taxon>
        <taxon>Dictyobacteraceae</taxon>
        <taxon>Dictyobacter</taxon>
    </lineage>
</organism>
<dbReference type="Proteomes" id="UP000287171">
    <property type="component" value="Unassembled WGS sequence"/>
</dbReference>
<dbReference type="EMBL" id="BIFT01000001">
    <property type="protein sequence ID" value="GCE28670.1"/>
    <property type="molecule type" value="Genomic_DNA"/>
</dbReference>
<keyword evidence="2" id="KW-1185">Reference proteome</keyword>
<protein>
    <submittedName>
        <fullName evidence="1">Uncharacterized protein</fullName>
    </submittedName>
</protein>
<sequence>MKVVGEIAMDCYRNSYLAEEEAEHSPHPTAAHTRDPTAAVAAVDHNMFLLLPAASVGLDSYSLILAQEAEDSFHPRHPAAMDRDTLLQVVLVEADNWLPIAEMAT</sequence>
<accession>A0A402BBK4</accession>
<evidence type="ECO:0000313" key="1">
    <source>
        <dbReference type="EMBL" id="GCE28670.1"/>
    </source>
</evidence>
<comment type="caution">
    <text evidence="1">The sequence shown here is derived from an EMBL/GenBank/DDBJ whole genome shotgun (WGS) entry which is preliminary data.</text>
</comment>
<name>A0A402BBK4_9CHLR</name>